<dbReference type="EMBL" id="JBCITK010000002">
    <property type="protein sequence ID" value="MEN0645503.1"/>
    <property type="molecule type" value="Genomic_DNA"/>
</dbReference>
<name>A0ABU9VNL6_9BACI</name>
<dbReference type="InterPro" id="IPR027417">
    <property type="entry name" value="P-loop_NTPase"/>
</dbReference>
<dbReference type="RefSeq" id="WP_343132171.1">
    <property type="nucleotide sequence ID" value="NZ_JBCITK010000002.1"/>
</dbReference>
<organism evidence="1 2">
    <name type="scientific">Alkalicoccobacillus gibsonii</name>
    <dbReference type="NCBI Taxonomy" id="79881"/>
    <lineage>
        <taxon>Bacteria</taxon>
        <taxon>Bacillati</taxon>
        <taxon>Bacillota</taxon>
        <taxon>Bacilli</taxon>
        <taxon>Bacillales</taxon>
        <taxon>Bacillaceae</taxon>
        <taxon>Alkalicoccobacillus</taxon>
    </lineage>
</organism>
<keyword evidence="2" id="KW-1185">Reference proteome</keyword>
<dbReference type="Gene3D" id="3.40.50.300">
    <property type="entry name" value="P-loop containing nucleotide triphosphate hydrolases"/>
    <property type="match status" value="1"/>
</dbReference>
<sequence length="441" mass="51997">MKVAFSIKSDYLFSRMLTASEMRFKDLSVEFEKSNKNDERLIRNAIDYYNVKFLVIDESLPEETIKAVKIKQEENEKLIVLYFNDNFEQTLDRLEELIKEVLSNTILLDFNHDNTENSNEREPPEIAPVVEIETVVEEKIVEKEIEVEVTSYANLPKRTIGVVSLFESAGSTTVAINLARAFAERKVSVSYIEHPLNRPYVFDYLAIPSKESEDNTYKDLAQMIANDEIKLKQKAWHYKGVDWHVLDSRKKELSSFTYEQMLKMVYNTNSTITIVDFSSNLHQKDVQNYLHQLDELYVVYESDVIKLDRMGEIVGEEKQRKEKVAADFIRDMLEAEENKVRFINAKYSKSLNNKFIEQVFEVKTNINIPVINYRNVMECVWNSIFLYDQREFRSDFETQFTTIIRSNLPKELYRLKTKKNKVDLFKRGFLQKERKVNEETV</sequence>
<proteinExistence type="predicted"/>
<comment type="caution">
    <text evidence="1">The sequence shown here is derived from an EMBL/GenBank/DDBJ whole genome shotgun (WGS) entry which is preliminary data.</text>
</comment>
<evidence type="ECO:0008006" key="3">
    <source>
        <dbReference type="Google" id="ProtNLM"/>
    </source>
</evidence>
<gene>
    <name evidence="1" type="ORF">MKY91_20270</name>
</gene>
<protein>
    <recommendedName>
        <fullName evidence="3">AAA domain-containing protein</fullName>
    </recommendedName>
</protein>
<dbReference type="SUPFAM" id="SSF52540">
    <property type="entry name" value="P-loop containing nucleoside triphosphate hydrolases"/>
    <property type="match status" value="1"/>
</dbReference>
<dbReference type="Proteomes" id="UP001418796">
    <property type="component" value="Unassembled WGS sequence"/>
</dbReference>
<evidence type="ECO:0000313" key="2">
    <source>
        <dbReference type="Proteomes" id="UP001418796"/>
    </source>
</evidence>
<accession>A0ABU9VNL6</accession>
<reference evidence="1 2" key="1">
    <citation type="submission" date="2024-03" db="EMBL/GenBank/DDBJ databases">
        <title>Bacilli Hybrid Assemblies.</title>
        <authorList>
            <person name="Kovac J."/>
        </authorList>
    </citation>
    <scope>NUCLEOTIDE SEQUENCE [LARGE SCALE GENOMIC DNA]</scope>
    <source>
        <strain evidence="1 2">FSL R7-0666</strain>
    </source>
</reference>
<evidence type="ECO:0000313" key="1">
    <source>
        <dbReference type="EMBL" id="MEN0645503.1"/>
    </source>
</evidence>